<evidence type="ECO:0000313" key="1">
    <source>
        <dbReference type="EMBL" id="KAK7679377.1"/>
    </source>
</evidence>
<sequence>MTQPLPAAAFANLPTIKPDFFQKTSYKHQLTKYKDNDAELGSKQLTALASCSADKWKKFWKLIKTYHFSLDVNTDHIHIFNLGLKLWTFVNKPQCLFCGRQSAGQLISFGLTASFLRHKMSLTELGLFL</sequence>
<name>A0AAW0FQ11_9APHY</name>
<dbReference type="AlphaFoldDB" id="A0AAW0FQ11"/>
<proteinExistence type="predicted"/>
<keyword evidence="2" id="KW-1185">Reference proteome</keyword>
<dbReference type="EMBL" id="JASBNA010000060">
    <property type="protein sequence ID" value="KAK7679377.1"/>
    <property type="molecule type" value="Genomic_DNA"/>
</dbReference>
<dbReference type="Proteomes" id="UP001385951">
    <property type="component" value="Unassembled WGS sequence"/>
</dbReference>
<gene>
    <name evidence="1" type="ORF">QCA50_017594</name>
</gene>
<protein>
    <recommendedName>
        <fullName evidence="3">Transposase</fullName>
    </recommendedName>
</protein>
<evidence type="ECO:0008006" key="3">
    <source>
        <dbReference type="Google" id="ProtNLM"/>
    </source>
</evidence>
<organism evidence="1 2">
    <name type="scientific">Cerrena zonata</name>
    <dbReference type="NCBI Taxonomy" id="2478898"/>
    <lineage>
        <taxon>Eukaryota</taxon>
        <taxon>Fungi</taxon>
        <taxon>Dikarya</taxon>
        <taxon>Basidiomycota</taxon>
        <taxon>Agaricomycotina</taxon>
        <taxon>Agaricomycetes</taxon>
        <taxon>Polyporales</taxon>
        <taxon>Cerrenaceae</taxon>
        <taxon>Cerrena</taxon>
    </lineage>
</organism>
<evidence type="ECO:0000313" key="2">
    <source>
        <dbReference type="Proteomes" id="UP001385951"/>
    </source>
</evidence>
<reference evidence="1 2" key="1">
    <citation type="submission" date="2022-09" db="EMBL/GenBank/DDBJ databases">
        <authorList>
            <person name="Palmer J.M."/>
        </authorList>
    </citation>
    <scope>NUCLEOTIDE SEQUENCE [LARGE SCALE GENOMIC DNA]</scope>
    <source>
        <strain evidence="1 2">DSM 7382</strain>
    </source>
</reference>
<comment type="caution">
    <text evidence="1">The sequence shown here is derived from an EMBL/GenBank/DDBJ whole genome shotgun (WGS) entry which is preliminary data.</text>
</comment>
<accession>A0AAW0FQ11</accession>